<dbReference type="RefSeq" id="XP_001581179.1">
    <property type="nucleotide sequence ID" value="XM_001581129.1"/>
</dbReference>
<evidence type="ECO:0000256" key="2">
    <source>
        <dbReference type="ARBA" id="ARBA00006914"/>
    </source>
</evidence>
<dbReference type="Pfam" id="PF17862">
    <property type="entry name" value="AAA_lid_3"/>
    <property type="match status" value="1"/>
</dbReference>
<evidence type="ECO:0000256" key="1">
    <source>
        <dbReference type="ARBA" id="ARBA00004481"/>
    </source>
</evidence>
<comment type="subcellular location">
    <subcellularLocation>
        <location evidence="1">Endosome membrane</location>
        <topology evidence="1">Peripheral membrane protein</topology>
    </subcellularLocation>
</comment>
<dbReference type="GO" id="GO:0007033">
    <property type="term" value="P:vacuole organization"/>
    <property type="evidence" value="ECO:0000318"/>
    <property type="project" value="GO_Central"/>
</dbReference>
<dbReference type="InterPro" id="IPR036181">
    <property type="entry name" value="MIT_dom_sf"/>
</dbReference>
<dbReference type="GO" id="GO:0005768">
    <property type="term" value="C:endosome"/>
    <property type="evidence" value="ECO:0000318"/>
    <property type="project" value="GO_Central"/>
</dbReference>
<organism evidence="10 11">
    <name type="scientific">Trichomonas vaginalis (strain ATCC PRA-98 / G3)</name>
    <dbReference type="NCBI Taxonomy" id="412133"/>
    <lineage>
        <taxon>Eukaryota</taxon>
        <taxon>Metamonada</taxon>
        <taxon>Parabasalia</taxon>
        <taxon>Trichomonadida</taxon>
        <taxon>Trichomonadidae</taxon>
        <taxon>Trichomonas</taxon>
    </lineage>
</organism>
<evidence type="ECO:0000256" key="4">
    <source>
        <dbReference type="ARBA" id="ARBA00022753"/>
    </source>
</evidence>
<dbReference type="VEuPathDB" id="TrichDB:TVAG_021390"/>
<dbReference type="FunFam" id="1.10.8.60:FF:000015">
    <property type="entry name" value="vacuolar protein sorting-associated protein 4A"/>
    <property type="match status" value="1"/>
</dbReference>
<dbReference type="InParanoid" id="A2DHC0"/>
<dbReference type="GO" id="GO:0016887">
    <property type="term" value="F:ATP hydrolysis activity"/>
    <property type="evidence" value="ECO:0000318"/>
    <property type="project" value="GO_Central"/>
</dbReference>
<dbReference type="Pfam" id="PF04212">
    <property type="entry name" value="MIT"/>
    <property type="match status" value="1"/>
</dbReference>
<name>A2DHC0_TRIV3</name>
<evidence type="ECO:0000256" key="5">
    <source>
        <dbReference type="ARBA" id="ARBA00022840"/>
    </source>
</evidence>
<dbReference type="EMBL" id="DS113200">
    <property type="protein sequence ID" value="EAY20193.1"/>
    <property type="molecule type" value="Genomic_DNA"/>
</dbReference>
<dbReference type="InterPro" id="IPR027417">
    <property type="entry name" value="P-loop_NTPase"/>
</dbReference>
<dbReference type="OrthoDB" id="29072at2759"/>
<dbReference type="eggNOG" id="KOG0739">
    <property type="taxonomic scope" value="Eukaryota"/>
</dbReference>
<keyword evidence="3 7" id="KW-0547">Nucleotide-binding</keyword>
<dbReference type="SUPFAM" id="SSF52540">
    <property type="entry name" value="P-loop containing nucleoside triphosphate hydrolases"/>
    <property type="match status" value="1"/>
</dbReference>
<keyword evidence="4" id="KW-0967">Endosome</keyword>
<gene>
    <name evidence="10" type="ORF">TVAG_021390</name>
</gene>
<dbReference type="Gene3D" id="1.10.8.60">
    <property type="match status" value="1"/>
</dbReference>
<evidence type="ECO:0000313" key="11">
    <source>
        <dbReference type="Proteomes" id="UP000001542"/>
    </source>
</evidence>
<dbReference type="GO" id="GO:0010008">
    <property type="term" value="C:endosome membrane"/>
    <property type="evidence" value="ECO:0007669"/>
    <property type="project" value="UniProtKB-SubCell"/>
</dbReference>
<evidence type="ECO:0000256" key="7">
    <source>
        <dbReference type="RuleBase" id="RU003651"/>
    </source>
</evidence>
<evidence type="ECO:0000259" key="9">
    <source>
        <dbReference type="SMART" id="SM00382"/>
    </source>
</evidence>
<sequence length="432" mass="48626">MYTDLYKKYYNEGTSVARNAIAMDKAGNYDMAKTFYLQAISKYKLALQQKEISDMMRNQINENINKCTHRVEELDDIIRSSEVDKAGGAGSVMKTKKGGPSTGKDDQAESNEFINKMENSILIEKPDIKWSDVAGLQEAKRALVDTVINPIKFAKYYTGDREPWKAILLYGPPGTGKSFLAKATASEANQSTFLTVSTSDLTSKWVGESEKLIRALFETARKHTPAIIFIDEIDSILSNRTENDSEASRRMKTEFLIQLDGVGKSMDGILLLAATNIPWDLDPAVRRRFEKRIYIPLPDIEAREGVLMGRLKKNVNNLTPDQVKRLAAMTEGFSCSDLKNLSRQAAHQTMRKFEAAQFYKEVNGEFFPCPENTPGCVKMNLHDPNFPIDKVPVPPITFEDFKDAMHKAKSSVSPKDIQQFEEWTALFGEEGN</sequence>
<evidence type="ECO:0000256" key="8">
    <source>
        <dbReference type="SAM" id="MobiDB-lite"/>
    </source>
</evidence>
<dbReference type="SMR" id="A2DHC0"/>
<dbReference type="SUPFAM" id="SSF116846">
    <property type="entry name" value="MIT domain"/>
    <property type="match status" value="1"/>
</dbReference>
<dbReference type="InterPro" id="IPR041569">
    <property type="entry name" value="AAA_lid_3"/>
</dbReference>
<dbReference type="Gene3D" id="1.20.58.80">
    <property type="entry name" value="Phosphotransferase system, lactose/cellobiose-type IIA subunit"/>
    <property type="match status" value="1"/>
</dbReference>
<dbReference type="InterPro" id="IPR003960">
    <property type="entry name" value="ATPase_AAA_CS"/>
</dbReference>
<evidence type="ECO:0000256" key="3">
    <source>
        <dbReference type="ARBA" id="ARBA00022741"/>
    </source>
</evidence>
<dbReference type="InterPro" id="IPR003959">
    <property type="entry name" value="ATPase_AAA_core"/>
</dbReference>
<keyword evidence="6" id="KW-0472">Membrane</keyword>
<dbReference type="InterPro" id="IPR007330">
    <property type="entry name" value="MIT_dom"/>
</dbReference>
<feature type="domain" description="AAA+ ATPase" evidence="9">
    <location>
        <begin position="163"/>
        <end position="299"/>
    </location>
</feature>
<dbReference type="SMART" id="SM00382">
    <property type="entry name" value="AAA"/>
    <property type="match status" value="1"/>
</dbReference>
<evidence type="ECO:0000313" key="10">
    <source>
        <dbReference type="EMBL" id="EAY20193.1"/>
    </source>
</evidence>
<dbReference type="VEuPathDB" id="TrichDB:TVAGG3_0677900"/>
<evidence type="ECO:0000256" key="6">
    <source>
        <dbReference type="ARBA" id="ARBA00023136"/>
    </source>
</evidence>
<comment type="similarity">
    <text evidence="2 7">Belongs to the AAA ATPase family.</text>
</comment>
<dbReference type="GO" id="GO:0005524">
    <property type="term" value="F:ATP binding"/>
    <property type="evidence" value="ECO:0007669"/>
    <property type="project" value="UniProtKB-KW"/>
</dbReference>
<reference evidence="10" key="1">
    <citation type="submission" date="2006-10" db="EMBL/GenBank/DDBJ databases">
        <authorList>
            <person name="Amadeo P."/>
            <person name="Zhao Q."/>
            <person name="Wortman J."/>
            <person name="Fraser-Liggett C."/>
            <person name="Carlton J."/>
        </authorList>
    </citation>
    <scope>NUCLEOTIDE SEQUENCE</scope>
    <source>
        <strain evidence="10">G3</strain>
    </source>
</reference>
<dbReference type="KEGG" id="tva:5465728"/>
<dbReference type="GO" id="GO:0090611">
    <property type="term" value="P:ubiquitin-independent protein catabolic process via the multivesicular body sorting pathway"/>
    <property type="evidence" value="ECO:0000318"/>
    <property type="project" value="GO_Central"/>
</dbReference>
<dbReference type="GO" id="GO:0043162">
    <property type="term" value="P:ubiquitin-dependent protein catabolic process via the multivesicular body sorting pathway"/>
    <property type="evidence" value="ECO:0000318"/>
    <property type="project" value="GO_Central"/>
</dbReference>
<protein>
    <submittedName>
        <fullName evidence="10">ATPase, AAA family protein</fullName>
    </submittedName>
</protein>
<dbReference type="InterPro" id="IPR050304">
    <property type="entry name" value="MT-severing_AAA_ATPase"/>
</dbReference>
<keyword evidence="5 7" id="KW-0067">ATP-binding</keyword>
<dbReference type="STRING" id="5722.A2DHC0"/>
<dbReference type="FunFam" id="1.20.58.80:FF:000041">
    <property type="entry name" value="ATPase, AAA family protein"/>
    <property type="match status" value="1"/>
</dbReference>
<keyword evidence="11" id="KW-1185">Reference proteome</keyword>
<dbReference type="Pfam" id="PF09336">
    <property type="entry name" value="Vps4_C"/>
    <property type="match status" value="1"/>
</dbReference>
<dbReference type="GO" id="GO:0005737">
    <property type="term" value="C:cytoplasm"/>
    <property type="evidence" value="ECO:0000318"/>
    <property type="project" value="GO_Central"/>
</dbReference>
<dbReference type="InterPro" id="IPR003593">
    <property type="entry name" value="AAA+_ATPase"/>
</dbReference>
<dbReference type="Gene3D" id="3.40.50.300">
    <property type="entry name" value="P-loop containing nucleotide triphosphate hydrolases"/>
    <property type="match status" value="1"/>
</dbReference>
<dbReference type="AlphaFoldDB" id="A2DHC0"/>
<feature type="region of interest" description="Disordered" evidence="8">
    <location>
        <begin position="88"/>
        <end position="108"/>
    </location>
</feature>
<dbReference type="InterPro" id="IPR015415">
    <property type="entry name" value="Spast_Vps4_C"/>
</dbReference>
<dbReference type="GO" id="GO:0016197">
    <property type="term" value="P:endosomal transport"/>
    <property type="evidence" value="ECO:0000318"/>
    <property type="project" value="GO_Central"/>
</dbReference>
<proteinExistence type="inferred from homology"/>
<dbReference type="Pfam" id="PF00004">
    <property type="entry name" value="AAA"/>
    <property type="match status" value="1"/>
</dbReference>
<dbReference type="PANTHER" id="PTHR23074">
    <property type="entry name" value="AAA DOMAIN-CONTAINING"/>
    <property type="match status" value="1"/>
</dbReference>
<dbReference type="OMA" id="GAKEMSW"/>
<accession>A2DHC0</accession>
<dbReference type="Proteomes" id="UP000001542">
    <property type="component" value="Unassembled WGS sequence"/>
</dbReference>
<dbReference type="FunFam" id="3.40.50.300:FF:000043">
    <property type="entry name" value="Vacuolar protein sorting-associated protein 4"/>
    <property type="match status" value="1"/>
</dbReference>
<reference evidence="10" key="2">
    <citation type="journal article" date="2007" name="Science">
        <title>Draft genome sequence of the sexually transmitted pathogen Trichomonas vaginalis.</title>
        <authorList>
            <person name="Carlton J.M."/>
            <person name="Hirt R.P."/>
            <person name="Silva J.C."/>
            <person name="Delcher A.L."/>
            <person name="Schatz M."/>
            <person name="Zhao Q."/>
            <person name="Wortman J.R."/>
            <person name="Bidwell S.L."/>
            <person name="Alsmark U.C.M."/>
            <person name="Besteiro S."/>
            <person name="Sicheritz-Ponten T."/>
            <person name="Noel C.J."/>
            <person name="Dacks J.B."/>
            <person name="Foster P.G."/>
            <person name="Simillion C."/>
            <person name="Van de Peer Y."/>
            <person name="Miranda-Saavedra D."/>
            <person name="Barton G.J."/>
            <person name="Westrop G.D."/>
            <person name="Mueller S."/>
            <person name="Dessi D."/>
            <person name="Fiori P.L."/>
            <person name="Ren Q."/>
            <person name="Paulsen I."/>
            <person name="Zhang H."/>
            <person name="Bastida-Corcuera F.D."/>
            <person name="Simoes-Barbosa A."/>
            <person name="Brown M.T."/>
            <person name="Hayes R.D."/>
            <person name="Mukherjee M."/>
            <person name="Okumura C.Y."/>
            <person name="Schneider R."/>
            <person name="Smith A.J."/>
            <person name="Vanacova S."/>
            <person name="Villalvazo M."/>
            <person name="Haas B.J."/>
            <person name="Pertea M."/>
            <person name="Feldblyum T.V."/>
            <person name="Utterback T.R."/>
            <person name="Shu C.L."/>
            <person name="Osoegawa K."/>
            <person name="de Jong P.J."/>
            <person name="Hrdy I."/>
            <person name="Horvathova L."/>
            <person name="Zubacova Z."/>
            <person name="Dolezal P."/>
            <person name="Malik S.B."/>
            <person name="Logsdon J.M. Jr."/>
            <person name="Henze K."/>
            <person name="Gupta A."/>
            <person name="Wang C.C."/>
            <person name="Dunne R.L."/>
            <person name="Upcroft J.A."/>
            <person name="Upcroft P."/>
            <person name="White O."/>
            <person name="Salzberg S.L."/>
            <person name="Tang P."/>
            <person name="Chiu C.-H."/>
            <person name="Lee Y.-S."/>
            <person name="Embley T.M."/>
            <person name="Coombs G.H."/>
            <person name="Mottram J.C."/>
            <person name="Tachezy J."/>
            <person name="Fraser-Liggett C.M."/>
            <person name="Johnson P.J."/>
        </authorList>
    </citation>
    <scope>NUCLEOTIDE SEQUENCE [LARGE SCALE GENOMIC DNA]</scope>
    <source>
        <strain evidence="10">G3</strain>
    </source>
</reference>
<dbReference type="PANTHER" id="PTHR23074:SF83">
    <property type="entry name" value="VACUOLAR PROTEIN SORTING-ASSOCIATED PROTEIN 4A"/>
    <property type="match status" value="1"/>
</dbReference>
<dbReference type="PROSITE" id="PS00674">
    <property type="entry name" value="AAA"/>
    <property type="match status" value="1"/>
</dbReference>